<keyword evidence="2" id="KW-1185">Reference proteome</keyword>
<proteinExistence type="predicted"/>
<dbReference type="InParanoid" id="A0A5C3PCW9"/>
<evidence type="ECO:0000313" key="1">
    <source>
        <dbReference type="EMBL" id="TFK83703.1"/>
    </source>
</evidence>
<dbReference type="InterPro" id="IPR011009">
    <property type="entry name" value="Kinase-like_dom_sf"/>
</dbReference>
<protein>
    <recommendedName>
        <fullName evidence="3">Protein kinase domain-containing protein</fullName>
    </recommendedName>
</protein>
<accession>A0A5C3PCW9</accession>
<evidence type="ECO:0000313" key="2">
    <source>
        <dbReference type="Proteomes" id="UP000308197"/>
    </source>
</evidence>
<name>A0A5C3PCW9_9APHY</name>
<evidence type="ECO:0008006" key="3">
    <source>
        <dbReference type="Google" id="ProtNLM"/>
    </source>
</evidence>
<reference evidence="1 2" key="1">
    <citation type="journal article" date="2019" name="Nat. Ecol. Evol.">
        <title>Megaphylogeny resolves global patterns of mushroom evolution.</title>
        <authorList>
            <person name="Varga T."/>
            <person name="Krizsan K."/>
            <person name="Foldi C."/>
            <person name="Dima B."/>
            <person name="Sanchez-Garcia M."/>
            <person name="Sanchez-Ramirez S."/>
            <person name="Szollosi G.J."/>
            <person name="Szarkandi J.G."/>
            <person name="Papp V."/>
            <person name="Albert L."/>
            <person name="Andreopoulos W."/>
            <person name="Angelini C."/>
            <person name="Antonin V."/>
            <person name="Barry K.W."/>
            <person name="Bougher N.L."/>
            <person name="Buchanan P."/>
            <person name="Buyck B."/>
            <person name="Bense V."/>
            <person name="Catcheside P."/>
            <person name="Chovatia M."/>
            <person name="Cooper J."/>
            <person name="Damon W."/>
            <person name="Desjardin D."/>
            <person name="Finy P."/>
            <person name="Geml J."/>
            <person name="Haridas S."/>
            <person name="Hughes K."/>
            <person name="Justo A."/>
            <person name="Karasinski D."/>
            <person name="Kautmanova I."/>
            <person name="Kiss B."/>
            <person name="Kocsube S."/>
            <person name="Kotiranta H."/>
            <person name="LaButti K.M."/>
            <person name="Lechner B.E."/>
            <person name="Liimatainen K."/>
            <person name="Lipzen A."/>
            <person name="Lukacs Z."/>
            <person name="Mihaltcheva S."/>
            <person name="Morgado L.N."/>
            <person name="Niskanen T."/>
            <person name="Noordeloos M.E."/>
            <person name="Ohm R.A."/>
            <person name="Ortiz-Santana B."/>
            <person name="Ovrebo C."/>
            <person name="Racz N."/>
            <person name="Riley R."/>
            <person name="Savchenko A."/>
            <person name="Shiryaev A."/>
            <person name="Soop K."/>
            <person name="Spirin V."/>
            <person name="Szebenyi C."/>
            <person name="Tomsovsky M."/>
            <person name="Tulloss R.E."/>
            <person name="Uehling J."/>
            <person name="Grigoriev I.V."/>
            <person name="Vagvolgyi C."/>
            <person name="Papp T."/>
            <person name="Martin F.M."/>
            <person name="Miettinen O."/>
            <person name="Hibbett D.S."/>
            <person name="Nagy L.G."/>
        </authorList>
    </citation>
    <scope>NUCLEOTIDE SEQUENCE [LARGE SCALE GENOMIC DNA]</scope>
    <source>
        <strain evidence="1 2">HHB13444</strain>
    </source>
</reference>
<dbReference type="EMBL" id="ML211372">
    <property type="protein sequence ID" value="TFK83703.1"/>
    <property type="molecule type" value="Genomic_DNA"/>
</dbReference>
<dbReference type="STRING" id="1314778.A0A5C3PCW9"/>
<sequence length="326" mass="37114">MSDNLFTLHFPYDETPPPFNKTPHAIENMTKRCVLESVGICDPEGPHKCDLFVAMKSRIAIGPHGMVIYCTDVCPILQDRKPDPDGKWTAAICKHARDEDNFPLLQHEAEVYEKLKHLQGDGGPRVIGFYAGNVADVPWAVLVVEDCGGIPLDRCWVNLANAPLYFRKAVAGTMLRIHQAGVQHGAFEDSNIILTERNGSYVSTILNFDGVYLWHDVCRWTYTTDGVYKDIPPQPGHKERVCWELREVWNKAELWHPYYIKYLGRFYEPTIADTAEALAQSPEVIPSLSFGVNEFIKLNSADRAMADRDKRVDRRQRLDKEAEERV</sequence>
<dbReference type="AlphaFoldDB" id="A0A5C3PCW9"/>
<dbReference type="Proteomes" id="UP000308197">
    <property type="component" value="Unassembled WGS sequence"/>
</dbReference>
<organism evidence="1 2">
    <name type="scientific">Polyporus arcularius HHB13444</name>
    <dbReference type="NCBI Taxonomy" id="1314778"/>
    <lineage>
        <taxon>Eukaryota</taxon>
        <taxon>Fungi</taxon>
        <taxon>Dikarya</taxon>
        <taxon>Basidiomycota</taxon>
        <taxon>Agaricomycotina</taxon>
        <taxon>Agaricomycetes</taxon>
        <taxon>Polyporales</taxon>
        <taxon>Polyporaceae</taxon>
        <taxon>Polyporus</taxon>
    </lineage>
</organism>
<dbReference type="SUPFAM" id="SSF56112">
    <property type="entry name" value="Protein kinase-like (PK-like)"/>
    <property type="match status" value="1"/>
</dbReference>
<gene>
    <name evidence="1" type="ORF">K466DRAFT_665651</name>
</gene>